<accession>A0A9W7A0D8</accession>
<sequence>MEMAFHNDCDEGSSNASSPAEMAPIMLVDDIPIDDFALGDESIVNTLFDSVGALDSPLFSDTLEGPMANGVFSKPVVPTEVVHTPVSQTMMYSHATTSKVMPPVADLEQSVPASPASTINYEALFSSGRNSSKSYKSRKNNTTTTRRRTSSNSNANMIDPPPHPDSNSLLNSSLFSPSDMSMLKALDSDDDEGDSTTQAMATEEFYVRPSQLPLNLPDFEVPNTPTLNSFTPNSSFFMPEIETIPTFSSSSSSSAAAVIPPPPNSVLTAASMATQYAFPTTTAEYTSLNTFFPPQAISTMTSTSGMVRDDLKMSLARGFPLPPPASSAANPHPSSPPPIGVGAPSLPGVSIPYRSSNVRRDVLPLVSTFDAIEENDNPPTHTSTGEKKDKKALASEAYERKKQRAKEGRIKLNESIEQLSLGSFTLIMSSASAFQHVAYFLTPACLGKMRTLGRTFRYAAPFLSDSTYRQLSVSRFGSKIKTSSVARLSTPWVDKYRLLISKNTPPTSLIFPRQMGSSLSPSPTAWVTMVERSNGETNRAVLQENKQYKALPVVLMRVLIQNTTAQVLTVNDQLVSVESNNASIPSFVEVRSDPRLTKVYKDLSGKPYKKVGQDDSVSLRMFESVIMEVNLHCQHCPNETRFLQYAKRMNLIVGIDGTRTVVEIVFFPSKLRKKSR</sequence>
<dbReference type="AlphaFoldDB" id="A0A9W7A0D8"/>
<dbReference type="Proteomes" id="UP001165082">
    <property type="component" value="Unassembled WGS sequence"/>
</dbReference>
<organism evidence="2 3">
    <name type="scientific">Triparma retinervis</name>
    <dbReference type="NCBI Taxonomy" id="2557542"/>
    <lineage>
        <taxon>Eukaryota</taxon>
        <taxon>Sar</taxon>
        <taxon>Stramenopiles</taxon>
        <taxon>Ochrophyta</taxon>
        <taxon>Bolidophyceae</taxon>
        <taxon>Parmales</taxon>
        <taxon>Triparmaceae</taxon>
        <taxon>Triparma</taxon>
    </lineage>
</organism>
<reference evidence="2" key="1">
    <citation type="submission" date="2022-07" db="EMBL/GenBank/DDBJ databases">
        <title>Genome analysis of Parmales, a sister group of diatoms, reveals the evolutionary specialization of diatoms from phago-mixotrophs to photoautotrophs.</title>
        <authorList>
            <person name="Ban H."/>
            <person name="Sato S."/>
            <person name="Yoshikawa S."/>
            <person name="Kazumasa Y."/>
            <person name="Nakamura Y."/>
            <person name="Ichinomiya M."/>
            <person name="Saitoh K."/>
            <person name="Sato N."/>
            <person name="Blanc-Mathieu R."/>
            <person name="Endo H."/>
            <person name="Kuwata A."/>
            <person name="Ogata H."/>
        </authorList>
    </citation>
    <scope>NUCLEOTIDE SEQUENCE</scope>
</reference>
<gene>
    <name evidence="2" type="ORF">TrRE_jg4990</name>
</gene>
<dbReference type="OrthoDB" id="46518at2759"/>
<feature type="region of interest" description="Disordered" evidence="1">
    <location>
        <begin position="372"/>
        <end position="395"/>
    </location>
</feature>
<evidence type="ECO:0000313" key="3">
    <source>
        <dbReference type="Proteomes" id="UP001165082"/>
    </source>
</evidence>
<proteinExistence type="predicted"/>
<dbReference type="EMBL" id="BRXZ01001082">
    <property type="protein sequence ID" value="GMH61741.1"/>
    <property type="molecule type" value="Genomic_DNA"/>
</dbReference>
<protein>
    <submittedName>
        <fullName evidence="2">Uncharacterized protein</fullName>
    </submittedName>
</protein>
<feature type="region of interest" description="Disordered" evidence="1">
    <location>
        <begin position="129"/>
        <end position="174"/>
    </location>
</feature>
<evidence type="ECO:0000256" key="1">
    <source>
        <dbReference type="SAM" id="MobiDB-lite"/>
    </source>
</evidence>
<feature type="compositionally biased region" description="Basic and acidic residues" evidence="1">
    <location>
        <begin position="384"/>
        <end position="395"/>
    </location>
</feature>
<feature type="compositionally biased region" description="Low complexity" evidence="1">
    <location>
        <begin position="165"/>
        <end position="174"/>
    </location>
</feature>
<keyword evidence="3" id="KW-1185">Reference proteome</keyword>
<feature type="compositionally biased region" description="Basic residues" evidence="1">
    <location>
        <begin position="135"/>
        <end position="149"/>
    </location>
</feature>
<name>A0A9W7A0D8_9STRA</name>
<feature type="region of interest" description="Disordered" evidence="1">
    <location>
        <begin position="322"/>
        <end position="343"/>
    </location>
</feature>
<comment type="caution">
    <text evidence="2">The sequence shown here is derived from an EMBL/GenBank/DDBJ whole genome shotgun (WGS) entry which is preliminary data.</text>
</comment>
<evidence type="ECO:0000313" key="2">
    <source>
        <dbReference type="EMBL" id="GMH61741.1"/>
    </source>
</evidence>